<gene>
    <name evidence="5" type="ORF">AB675_6530</name>
</gene>
<dbReference type="Proteomes" id="UP000038010">
    <property type="component" value="Unassembled WGS sequence"/>
</dbReference>
<dbReference type="STRING" id="1664694.A0A0N1P1N2"/>
<dbReference type="AlphaFoldDB" id="A0A0N1P1N2"/>
<dbReference type="RefSeq" id="XP_018003878.1">
    <property type="nucleotide sequence ID" value="XM_018146830.1"/>
</dbReference>
<feature type="domain" description="Transcription factor CBF/NF-Y/archaeal histone" evidence="4">
    <location>
        <begin position="46"/>
        <end position="96"/>
    </location>
</feature>
<evidence type="ECO:0000313" key="6">
    <source>
        <dbReference type="Proteomes" id="UP000038010"/>
    </source>
</evidence>
<dbReference type="Gene3D" id="1.10.20.10">
    <property type="entry name" value="Histone, subunit A"/>
    <property type="match status" value="1"/>
</dbReference>
<dbReference type="InterPro" id="IPR009072">
    <property type="entry name" value="Histone-fold"/>
</dbReference>
<dbReference type="OrthoDB" id="601405at2759"/>
<dbReference type="InterPro" id="IPR042225">
    <property type="entry name" value="Ncb2"/>
</dbReference>
<dbReference type="GO" id="GO:0017025">
    <property type="term" value="F:TBP-class protein binding"/>
    <property type="evidence" value="ECO:0007669"/>
    <property type="project" value="TreeGrafter"/>
</dbReference>
<dbReference type="CDD" id="cd22905">
    <property type="entry name" value="HFD_Dr1"/>
    <property type="match status" value="1"/>
</dbReference>
<proteinExistence type="predicted"/>
<feature type="region of interest" description="Disordered" evidence="3">
    <location>
        <begin position="29"/>
        <end position="55"/>
    </location>
</feature>
<accession>A0A0N1P1N2</accession>
<comment type="caution">
    <text evidence="5">The sequence shown here is derived from an EMBL/GenBank/DDBJ whole genome shotgun (WGS) entry which is preliminary data.</text>
</comment>
<dbReference type="GO" id="GO:0017054">
    <property type="term" value="C:negative cofactor 2 complex"/>
    <property type="evidence" value="ECO:0007669"/>
    <property type="project" value="InterPro"/>
</dbReference>
<protein>
    <submittedName>
        <fullName evidence="5">Negative cofactor 2 complex subunit beta</fullName>
    </submittedName>
</protein>
<dbReference type="SUPFAM" id="SSF47113">
    <property type="entry name" value="Histone-fold"/>
    <property type="match status" value="1"/>
</dbReference>
<sequence>MSDKEFGGANEDLSLPKATVQKIITEVLAQLSPPSANTKSPSDQDKESHQTMTKPARELLITCALEFLRMLSSEANEISEQESKKTISMEHIEKALTELGFNEYIPGCREVVEEWKETQKKRVDRGEKMKAFGGAKDLGEEELLRMQQELLGQAGRA</sequence>
<keyword evidence="6" id="KW-1185">Reference proteome</keyword>
<evidence type="ECO:0000313" key="5">
    <source>
        <dbReference type="EMBL" id="KPI43915.1"/>
    </source>
</evidence>
<dbReference type="GO" id="GO:0046982">
    <property type="term" value="F:protein heterodimerization activity"/>
    <property type="evidence" value="ECO:0007669"/>
    <property type="project" value="InterPro"/>
</dbReference>
<dbReference type="PANTHER" id="PTHR46138">
    <property type="entry name" value="PROTEIN DR1"/>
    <property type="match status" value="1"/>
</dbReference>
<dbReference type="PANTHER" id="PTHR46138:SF1">
    <property type="entry name" value="PROTEIN DR1"/>
    <property type="match status" value="1"/>
</dbReference>
<name>A0A0N1P1N2_9EURO</name>
<dbReference type="InterPro" id="IPR003958">
    <property type="entry name" value="CBFA_NFYB_domain"/>
</dbReference>
<reference evidence="5 6" key="1">
    <citation type="submission" date="2015-06" db="EMBL/GenBank/DDBJ databases">
        <title>Draft genome of the ant-associated black yeast Phialophora attae CBS 131958.</title>
        <authorList>
            <person name="Moreno L.F."/>
            <person name="Stielow B.J."/>
            <person name="de Hoog S."/>
            <person name="Vicente V.A."/>
            <person name="Weiss V.A."/>
            <person name="de Vries M."/>
            <person name="Cruz L.M."/>
            <person name="Souza E.M."/>
        </authorList>
    </citation>
    <scope>NUCLEOTIDE SEQUENCE [LARGE SCALE GENOMIC DNA]</scope>
    <source>
        <strain evidence="5 6">CBS 131958</strain>
    </source>
</reference>
<evidence type="ECO:0000256" key="2">
    <source>
        <dbReference type="ARBA" id="ARBA00023242"/>
    </source>
</evidence>
<comment type="subcellular location">
    <subcellularLocation>
        <location evidence="1">Nucleus</location>
    </subcellularLocation>
</comment>
<evidence type="ECO:0000259" key="4">
    <source>
        <dbReference type="Pfam" id="PF00808"/>
    </source>
</evidence>
<dbReference type="VEuPathDB" id="FungiDB:AB675_6530"/>
<dbReference type="GeneID" id="28738710"/>
<feature type="compositionally biased region" description="Polar residues" evidence="3">
    <location>
        <begin position="32"/>
        <end position="41"/>
    </location>
</feature>
<dbReference type="GO" id="GO:0016251">
    <property type="term" value="F:RNA polymerase II general transcription initiation factor activity"/>
    <property type="evidence" value="ECO:0007669"/>
    <property type="project" value="TreeGrafter"/>
</dbReference>
<keyword evidence="2" id="KW-0539">Nucleus</keyword>
<organism evidence="5 6">
    <name type="scientific">Cyphellophora attinorum</name>
    <dbReference type="NCBI Taxonomy" id="1664694"/>
    <lineage>
        <taxon>Eukaryota</taxon>
        <taxon>Fungi</taxon>
        <taxon>Dikarya</taxon>
        <taxon>Ascomycota</taxon>
        <taxon>Pezizomycotina</taxon>
        <taxon>Eurotiomycetes</taxon>
        <taxon>Chaetothyriomycetidae</taxon>
        <taxon>Chaetothyriales</taxon>
        <taxon>Cyphellophoraceae</taxon>
        <taxon>Cyphellophora</taxon>
    </lineage>
</organism>
<dbReference type="GO" id="GO:0000122">
    <property type="term" value="P:negative regulation of transcription by RNA polymerase II"/>
    <property type="evidence" value="ECO:0007669"/>
    <property type="project" value="InterPro"/>
</dbReference>
<dbReference type="Pfam" id="PF00808">
    <property type="entry name" value="CBFD_NFYB_HMF"/>
    <property type="match status" value="1"/>
</dbReference>
<evidence type="ECO:0000256" key="3">
    <source>
        <dbReference type="SAM" id="MobiDB-lite"/>
    </source>
</evidence>
<evidence type="ECO:0000256" key="1">
    <source>
        <dbReference type="ARBA" id="ARBA00004123"/>
    </source>
</evidence>
<dbReference type="EMBL" id="LFJN01000004">
    <property type="protein sequence ID" value="KPI43915.1"/>
    <property type="molecule type" value="Genomic_DNA"/>
</dbReference>
<dbReference type="GO" id="GO:0051123">
    <property type="term" value="P:RNA polymerase II preinitiation complex assembly"/>
    <property type="evidence" value="ECO:0007669"/>
    <property type="project" value="TreeGrafter"/>
</dbReference>